<dbReference type="AlphaFoldDB" id="A0AAE1L8S0"/>
<dbReference type="GO" id="GO:0015074">
    <property type="term" value="P:DNA integration"/>
    <property type="evidence" value="ECO:0007669"/>
    <property type="project" value="InterPro"/>
</dbReference>
<name>A0AAE1L8S0_9NEOP</name>
<dbReference type="Gene3D" id="3.30.420.10">
    <property type="entry name" value="Ribonuclease H-like superfamily/Ribonuclease H"/>
    <property type="match status" value="1"/>
</dbReference>
<dbReference type="GO" id="GO:0003676">
    <property type="term" value="F:nucleic acid binding"/>
    <property type="evidence" value="ECO:0007669"/>
    <property type="project" value="InterPro"/>
</dbReference>
<comment type="caution">
    <text evidence="2">The sequence shown here is derived from an EMBL/GenBank/DDBJ whole genome shotgun (WGS) entry which is preliminary data.</text>
</comment>
<evidence type="ECO:0000259" key="1">
    <source>
        <dbReference type="PROSITE" id="PS50994"/>
    </source>
</evidence>
<sequence length="393" mass="44426">MSEYCEYYVDRGVSAVVDIRVSAVVDRRVGAVVDRRVSAVVDRRVGAVVDRRVSAVVDRRVSAVLIVESELIEAVVICFKIFWKETCWGKKYSVYDVLHYLKNQSFPAACENKNDRSNFRKQCKPFALFEGELYHQTHAGKNTDRGRNNATFPGYAKSIVAIGFSLQYRDYVKHCGTCQRVNTAVLKVKDPLCSVAPPRQNLQQIGVDIIQLPEADGLKFVVVAIDYLSKYSHAKVLVNKSVGEVALFIFEWICLFGCPKVVINDQGPEFVNEVGEHLFNMTGSHQRITSAYNPQANCQQGKVVVVGAVVICFKIFWKETCWGKKYSVYDVLHYLKNQSFPAACENKNDRSNFRKQCKPFALFEGELYHQTHAGKNTDRGRDNATFPGYAKVI</sequence>
<dbReference type="SUPFAM" id="SSF53098">
    <property type="entry name" value="Ribonuclease H-like"/>
    <property type="match status" value="1"/>
</dbReference>
<dbReference type="InterPro" id="IPR036397">
    <property type="entry name" value="RNaseH_sf"/>
</dbReference>
<dbReference type="Proteomes" id="UP001219518">
    <property type="component" value="Unassembled WGS sequence"/>
</dbReference>
<dbReference type="PANTHER" id="PTHR37984">
    <property type="entry name" value="PROTEIN CBG26694"/>
    <property type="match status" value="1"/>
</dbReference>
<feature type="domain" description="Integrase catalytic" evidence="1">
    <location>
        <begin position="193"/>
        <end position="297"/>
    </location>
</feature>
<reference evidence="2" key="1">
    <citation type="submission" date="2021-07" db="EMBL/GenBank/DDBJ databases">
        <authorList>
            <person name="Catto M.A."/>
            <person name="Jacobson A."/>
            <person name="Kennedy G."/>
            <person name="Labadie P."/>
            <person name="Hunt B.G."/>
            <person name="Srinivasan R."/>
        </authorList>
    </citation>
    <scope>NUCLEOTIDE SEQUENCE</scope>
    <source>
        <strain evidence="2">PL_HMW_Pooled</strain>
        <tissue evidence="2">Head</tissue>
    </source>
</reference>
<keyword evidence="3" id="KW-1185">Reference proteome</keyword>
<accession>A0AAE1L8S0</accession>
<evidence type="ECO:0000313" key="3">
    <source>
        <dbReference type="Proteomes" id="UP001219518"/>
    </source>
</evidence>
<proteinExistence type="predicted"/>
<dbReference type="PROSITE" id="PS50994">
    <property type="entry name" value="INTEGRASE"/>
    <property type="match status" value="1"/>
</dbReference>
<dbReference type="EMBL" id="JAHWGI010000215">
    <property type="protein sequence ID" value="KAK3910956.1"/>
    <property type="molecule type" value="Genomic_DNA"/>
</dbReference>
<dbReference type="InterPro" id="IPR012337">
    <property type="entry name" value="RNaseH-like_sf"/>
</dbReference>
<dbReference type="InterPro" id="IPR050951">
    <property type="entry name" value="Retrovirus_Pol_polyprotein"/>
</dbReference>
<organism evidence="2 3">
    <name type="scientific">Frankliniella fusca</name>
    <dbReference type="NCBI Taxonomy" id="407009"/>
    <lineage>
        <taxon>Eukaryota</taxon>
        <taxon>Metazoa</taxon>
        <taxon>Ecdysozoa</taxon>
        <taxon>Arthropoda</taxon>
        <taxon>Hexapoda</taxon>
        <taxon>Insecta</taxon>
        <taxon>Pterygota</taxon>
        <taxon>Neoptera</taxon>
        <taxon>Paraneoptera</taxon>
        <taxon>Thysanoptera</taxon>
        <taxon>Terebrantia</taxon>
        <taxon>Thripoidea</taxon>
        <taxon>Thripidae</taxon>
        <taxon>Frankliniella</taxon>
    </lineage>
</organism>
<protein>
    <submittedName>
        <fullName evidence="2">Gag-Pol polyprotein</fullName>
    </submittedName>
</protein>
<reference evidence="2" key="2">
    <citation type="journal article" date="2023" name="BMC Genomics">
        <title>Pest status, molecular evolution, and epigenetic factors derived from the genome assembly of Frankliniella fusca, a thysanopteran phytovirus vector.</title>
        <authorList>
            <person name="Catto M.A."/>
            <person name="Labadie P.E."/>
            <person name="Jacobson A.L."/>
            <person name="Kennedy G.G."/>
            <person name="Srinivasan R."/>
            <person name="Hunt B.G."/>
        </authorList>
    </citation>
    <scope>NUCLEOTIDE SEQUENCE</scope>
    <source>
        <strain evidence="2">PL_HMW_Pooled</strain>
    </source>
</reference>
<dbReference type="InterPro" id="IPR001584">
    <property type="entry name" value="Integrase_cat-core"/>
</dbReference>
<evidence type="ECO:0000313" key="2">
    <source>
        <dbReference type="EMBL" id="KAK3910956.1"/>
    </source>
</evidence>
<dbReference type="PANTHER" id="PTHR37984:SF5">
    <property type="entry name" value="PROTEIN NYNRIN-LIKE"/>
    <property type="match status" value="1"/>
</dbReference>
<gene>
    <name evidence="2" type="ORF">KUF71_020660</name>
</gene>